<dbReference type="OrthoDB" id="5387614at2"/>
<evidence type="ECO:0000313" key="2">
    <source>
        <dbReference type="Proteomes" id="UP000182517"/>
    </source>
</evidence>
<dbReference type="KEGG" id="pef:A7E78_10580"/>
<gene>
    <name evidence="1" type="ORF">A7E78_10580</name>
</gene>
<sequence>MNRLIRQNIGPTMVVLTALLLWACTPVAPKALFLDRAAWPGALERIALVTVSYDRRYRPPPGLDLTGELRRVLKQELAAKGYQLLLVDRGEEIYRGEARAVDLAALAPQEADAVLALHIDFLFLSATLSERNPPPEGEIAGEARLIDKQSGKELWRDRGIGQSGGESAFPVISHIALRQEALANLARELFASLPDRVSGQ</sequence>
<protein>
    <submittedName>
        <fullName evidence="1">Uncharacterized protein</fullName>
    </submittedName>
</protein>
<reference evidence="1 2" key="1">
    <citation type="journal article" date="2017" name="Genome Announc.">
        <title>Complete Genome Sequences of Two Acetylene-Fermenting Pelobacter acetylenicus Strains.</title>
        <authorList>
            <person name="Sutton J.M."/>
            <person name="Baesman S.M."/>
            <person name="Fierst J.L."/>
            <person name="Poret-Peterson A.T."/>
            <person name="Oremland R.S."/>
            <person name="Dunlap D.S."/>
            <person name="Akob D.M."/>
        </authorList>
    </citation>
    <scope>NUCLEOTIDE SEQUENCE [LARGE SCALE GENOMIC DNA]</scope>
    <source>
        <strain evidence="1 2">SFB93</strain>
    </source>
</reference>
<dbReference type="Proteomes" id="UP000182517">
    <property type="component" value="Chromosome"/>
</dbReference>
<proteinExistence type="predicted"/>
<dbReference type="AlphaFoldDB" id="A0A1L3GQR2"/>
<accession>A0A1L3GQR2</accession>
<organism evidence="1 2">
    <name type="scientific">Syntrophotalea acetylenivorans</name>
    <dbReference type="NCBI Taxonomy" id="1842532"/>
    <lineage>
        <taxon>Bacteria</taxon>
        <taxon>Pseudomonadati</taxon>
        <taxon>Thermodesulfobacteriota</taxon>
        <taxon>Desulfuromonadia</taxon>
        <taxon>Desulfuromonadales</taxon>
        <taxon>Syntrophotaleaceae</taxon>
        <taxon>Syntrophotalea</taxon>
    </lineage>
</organism>
<dbReference type="RefSeq" id="WP_072284246.1">
    <property type="nucleotide sequence ID" value="NZ_CP015519.1"/>
</dbReference>
<name>A0A1L3GQR2_9BACT</name>
<dbReference type="EMBL" id="CP015519">
    <property type="protein sequence ID" value="APG28253.1"/>
    <property type="molecule type" value="Genomic_DNA"/>
</dbReference>
<keyword evidence="2" id="KW-1185">Reference proteome</keyword>
<evidence type="ECO:0000313" key="1">
    <source>
        <dbReference type="EMBL" id="APG28253.1"/>
    </source>
</evidence>